<dbReference type="GO" id="GO:0009252">
    <property type="term" value="P:peptidoglycan biosynthetic process"/>
    <property type="evidence" value="ECO:0007669"/>
    <property type="project" value="UniProtKB-KW"/>
</dbReference>
<dbReference type="GO" id="GO:0071972">
    <property type="term" value="F:peptidoglycan L,D-transpeptidase activity"/>
    <property type="evidence" value="ECO:0007669"/>
    <property type="project" value="TreeGrafter"/>
</dbReference>
<dbReference type="PANTHER" id="PTHR30627:SF2">
    <property type="entry name" value="PEPTIDOGLYCAN D,D-TRANSPEPTIDASE MRDA"/>
    <property type="match status" value="1"/>
</dbReference>
<dbReference type="AlphaFoldDB" id="A0A1G1ZSN0"/>
<feature type="transmembrane region" description="Helical" evidence="10">
    <location>
        <begin position="32"/>
        <end position="57"/>
    </location>
</feature>
<keyword evidence="7 10" id="KW-1133">Transmembrane helix</keyword>
<feature type="domain" description="HTH cro/C1-type" evidence="11">
    <location>
        <begin position="118"/>
        <end position="132"/>
    </location>
</feature>
<dbReference type="Gene3D" id="3.90.1310.10">
    <property type="entry name" value="Penicillin-binding protein 2a (Domain 2)"/>
    <property type="match status" value="1"/>
</dbReference>
<dbReference type="InterPro" id="IPR005311">
    <property type="entry name" value="PBP_dimer"/>
</dbReference>
<evidence type="ECO:0000256" key="2">
    <source>
        <dbReference type="ARBA" id="ARBA00004236"/>
    </source>
</evidence>
<keyword evidence="9" id="KW-0961">Cell wall biogenesis/degradation</keyword>
<comment type="caution">
    <text evidence="12">The sequence shown here is derived from an EMBL/GenBank/DDBJ whole genome shotgun (WGS) entry which is preliminary data.</text>
</comment>
<dbReference type="PROSITE" id="PS50943">
    <property type="entry name" value="HTH_CROC1"/>
    <property type="match status" value="1"/>
</dbReference>
<evidence type="ECO:0000256" key="7">
    <source>
        <dbReference type="ARBA" id="ARBA00022989"/>
    </source>
</evidence>
<keyword evidence="3" id="KW-1003">Cell membrane</keyword>
<evidence type="ECO:0000256" key="6">
    <source>
        <dbReference type="ARBA" id="ARBA00022984"/>
    </source>
</evidence>
<comment type="subcellular location">
    <subcellularLocation>
        <location evidence="2">Cell membrane</location>
    </subcellularLocation>
    <subcellularLocation>
        <location evidence="1">Membrane</location>
        <topology evidence="1">Single-pass membrane protein</topology>
    </subcellularLocation>
</comment>
<dbReference type="Proteomes" id="UP000177690">
    <property type="component" value="Unassembled WGS sequence"/>
</dbReference>
<keyword evidence="5" id="KW-0133">Cell shape</keyword>
<protein>
    <recommendedName>
        <fullName evidence="11">HTH cro/C1-type domain-containing protein</fullName>
    </recommendedName>
</protein>
<evidence type="ECO:0000313" key="12">
    <source>
        <dbReference type="EMBL" id="OGY67479.1"/>
    </source>
</evidence>
<dbReference type="GO" id="GO:0008360">
    <property type="term" value="P:regulation of cell shape"/>
    <property type="evidence" value="ECO:0007669"/>
    <property type="project" value="UniProtKB-KW"/>
</dbReference>
<evidence type="ECO:0000256" key="10">
    <source>
        <dbReference type="SAM" id="Phobius"/>
    </source>
</evidence>
<sequence length="620" mass="68350">MPQNRDLDFEESVFDSYAQDLDHVEFPLSRKAFILIVGLAGFLLAIALFRVAALNLFNGVFYKARAEANVNREVMIPAYRGIIVDRYGESLVENQPSFSVFVNLAEILRNTENFNGALIKLAEVLEVSVDDIFFRINEASVNQNLIAVGRNISPDQIIALESLKIKGVTIEDDYVRFYKTGPVFSHILGYPGEVDVGLESIYDDRLRGQNGISIIFENVKGEGIDKKILSEAVSGKELQLTIDAGLQEFFYNRLNSAIHSLGSKGGVGLALNPQNGEVLSLVSLPSYDNNLFARSGNSQQKIKLLNDASQPLFNRAVSGVYNPGSTIKPLVALAALREGLITPDAEVFSRGYIEIPNPYFPDQPSRFVDWKPHGWVDVHSALARSSNVYFYTLGGGLPVSESLLLRGSIGIKGLRIEKLRAYWQKFLLDQKTGIDLSAENSGFLPDPEEKEKRTGQIWRIGDTYNVSIGQGDLLVTPLELLNFISSIANGGKIYQPHLISETQPKVLLDYSEWANEIKEVRLGMEDAVSKWYGTASLLSSLPIVAAAKTGTAQIQNNTKTNAFFVGYLPTEALANAGAPLDKQIAILVLVENAREGGLNAVPVAKDVLEWYYYNRLATSD</sequence>
<dbReference type="Gene3D" id="3.40.710.10">
    <property type="entry name" value="DD-peptidase/beta-lactamase superfamily"/>
    <property type="match status" value="1"/>
</dbReference>
<dbReference type="EMBL" id="MHJL01000021">
    <property type="protein sequence ID" value="OGY67479.1"/>
    <property type="molecule type" value="Genomic_DNA"/>
</dbReference>
<dbReference type="PANTHER" id="PTHR30627">
    <property type="entry name" value="PEPTIDOGLYCAN D,D-TRANSPEPTIDASE"/>
    <property type="match status" value="1"/>
</dbReference>
<organism evidence="12 13">
    <name type="scientific">Candidatus Harrisonbacteria bacterium RIFCSPLOWO2_02_FULL_41_13b</name>
    <dbReference type="NCBI Taxonomy" id="1798409"/>
    <lineage>
        <taxon>Bacteria</taxon>
        <taxon>Candidatus Harrisoniibacteriota</taxon>
    </lineage>
</organism>
<evidence type="ECO:0000256" key="8">
    <source>
        <dbReference type="ARBA" id="ARBA00023136"/>
    </source>
</evidence>
<proteinExistence type="predicted"/>
<keyword evidence="8 10" id="KW-0472">Membrane</keyword>
<dbReference type="STRING" id="1798409.A3I24_00050"/>
<evidence type="ECO:0000259" key="11">
    <source>
        <dbReference type="PROSITE" id="PS50943"/>
    </source>
</evidence>
<dbReference type="Pfam" id="PF03717">
    <property type="entry name" value="PBP_dimer"/>
    <property type="match status" value="1"/>
</dbReference>
<name>A0A1G1ZSN0_9BACT</name>
<dbReference type="GO" id="GO:0071555">
    <property type="term" value="P:cell wall organization"/>
    <property type="evidence" value="ECO:0007669"/>
    <property type="project" value="UniProtKB-KW"/>
</dbReference>
<keyword evidence="6" id="KW-0573">Peptidoglycan synthesis</keyword>
<evidence type="ECO:0000256" key="3">
    <source>
        <dbReference type="ARBA" id="ARBA00022475"/>
    </source>
</evidence>
<evidence type="ECO:0000313" key="13">
    <source>
        <dbReference type="Proteomes" id="UP000177690"/>
    </source>
</evidence>
<evidence type="ECO:0000256" key="1">
    <source>
        <dbReference type="ARBA" id="ARBA00004167"/>
    </source>
</evidence>
<dbReference type="GO" id="GO:0008658">
    <property type="term" value="F:penicillin binding"/>
    <property type="evidence" value="ECO:0007669"/>
    <property type="project" value="InterPro"/>
</dbReference>
<keyword evidence="4 10" id="KW-0812">Transmembrane</keyword>
<dbReference type="SUPFAM" id="SSF56601">
    <property type="entry name" value="beta-lactamase/transpeptidase-like"/>
    <property type="match status" value="1"/>
</dbReference>
<dbReference type="InterPro" id="IPR001460">
    <property type="entry name" value="PCN-bd_Tpept"/>
</dbReference>
<dbReference type="InterPro" id="IPR001387">
    <property type="entry name" value="Cro/C1-type_HTH"/>
</dbReference>
<gene>
    <name evidence="12" type="ORF">A3I24_00050</name>
</gene>
<dbReference type="InterPro" id="IPR036138">
    <property type="entry name" value="PBP_dimer_sf"/>
</dbReference>
<evidence type="ECO:0000256" key="4">
    <source>
        <dbReference type="ARBA" id="ARBA00022692"/>
    </source>
</evidence>
<dbReference type="InterPro" id="IPR012338">
    <property type="entry name" value="Beta-lactam/transpept-like"/>
</dbReference>
<evidence type="ECO:0000256" key="5">
    <source>
        <dbReference type="ARBA" id="ARBA00022960"/>
    </source>
</evidence>
<evidence type="ECO:0000256" key="9">
    <source>
        <dbReference type="ARBA" id="ARBA00023316"/>
    </source>
</evidence>
<dbReference type="Pfam" id="PF00905">
    <property type="entry name" value="Transpeptidase"/>
    <property type="match status" value="1"/>
</dbReference>
<dbReference type="InterPro" id="IPR050515">
    <property type="entry name" value="Beta-lactam/transpept"/>
</dbReference>
<dbReference type="GO" id="GO:0005886">
    <property type="term" value="C:plasma membrane"/>
    <property type="evidence" value="ECO:0007669"/>
    <property type="project" value="UniProtKB-SubCell"/>
</dbReference>
<dbReference type="SUPFAM" id="SSF56519">
    <property type="entry name" value="Penicillin binding protein dimerisation domain"/>
    <property type="match status" value="1"/>
</dbReference>
<reference evidence="12 13" key="1">
    <citation type="journal article" date="2016" name="Nat. Commun.">
        <title>Thousands of microbial genomes shed light on interconnected biogeochemical processes in an aquifer system.</title>
        <authorList>
            <person name="Anantharaman K."/>
            <person name="Brown C.T."/>
            <person name="Hug L.A."/>
            <person name="Sharon I."/>
            <person name="Castelle C.J."/>
            <person name="Probst A.J."/>
            <person name="Thomas B.C."/>
            <person name="Singh A."/>
            <person name="Wilkins M.J."/>
            <person name="Karaoz U."/>
            <person name="Brodie E.L."/>
            <person name="Williams K.H."/>
            <person name="Hubbard S.S."/>
            <person name="Banfield J.F."/>
        </authorList>
    </citation>
    <scope>NUCLEOTIDE SEQUENCE [LARGE SCALE GENOMIC DNA]</scope>
</reference>
<accession>A0A1G1ZSN0</accession>